<reference evidence="3" key="1">
    <citation type="journal article" date="2019" name="Int. J. Syst. Evol. Microbiol.">
        <title>The Global Catalogue of Microorganisms (GCM) 10K type strain sequencing project: providing services to taxonomists for standard genome sequencing and annotation.</title>
        <authorList>
            <consortium name="The Broad Institute Genomics Platform"/>
            <consortium name="The Broad Institute Genome Sequencing Center for Infectious Disease"/>
            <person name="Wu L."/>
            <person name="Ma J."/>
        </authorList>
    </citation>
    <scope>NUCLEOTIDE SEQUENCE [LARGE SCALE GENOMIC DNA]</scope>
    <source>
        <strain evidence="3">CGMCC 1.12404</strain>
    </source>
</reference>
<dbReference type="EMBL" id="BMEX01000005">
    <property type="protein sequence ID" value="GGA45932.1"/>
    <property type="molecule type" value="Genomic_DNA"/>
</dbReference>
<sequence length="148" mass="16843">MFTVRHANQGDREVILQLLQQAGVSKKGVDRHLENFLLVEEPPKGRKVGTVGLEIYGDRGLLRSFVMERSSWNAKTGLELITVVLSFVQRLELKEIYLLTGISPNLFEYFGFQPVKWEELPGEIRHSADVRVDEIRAVPMVYRNTGGC</sequence>
<proteinExistence type="predicted"/>
<accession>A0ABQ1GL32</accession>
<organism evidence="2 3">
    <name type="scientific">Kroppenstedtia guangzhouensis</name>
    <dbReference type="NCBI Taxonomy" id="1274356"/>
    <lineage>
        <taxon>Bacteria</taxon>
        <taxon>Bacillati</taxon>
        <taxon>Bacillota</taxon>
        <taxon>Bacilli</taxon>
        <taxon>Bacillales</taxon>
        <taxon>Thermoactinomycetaceae</taxon>
        <taxon>Kroppenstedtia</taxon>
    </lineage>
</organism>
<evidence type="ECO:0000259" key="1">
    <source>
        <dbReference type="PROSITE" id="PS51186"/>
    </source>
</evidence>
<dbReference type="SUPFAM" id="SSF55729">
    <property type="entry name" value="Acyl-CoA N-acyltransferases (Nat)"/>
    <property type="match status" value="1"/>
</dbReference>
<dbReference type="RefSeq" id="WP_188432267.1">
    <property type="nucleotide sequence ID" value="NZ_BMEX01000005.1"/>
</dbReference>
<dbReference type="Gene3D" id="3.40.630.30">
    <property type="match status" value="1"/>
</dbReference>
<keyword evidence="3" id="KW-1185">Reference proteome</keyword>
<feature type="domain" description="N-acetyltransferase" evidence="1">
    <location>
        <begin position="2"/>
        <end position="145"/>
    </location>
</feature>
<dbReference type="InterPro" id="IPR016181">
    <property type="entry name" value="Acyl_CoA_acyltransferase"/>
</dbReference>
<evidence type="ECO:0000313" key="2">
    <source>
        <dbReference type="EMBL" id="GGA45932.1"/>
    </source>
</evidence>
<evidence type="ECO:0000313" key="3">
    <source>
        <dbReference type="Proteomes" id="UP000617979"/>
    </source>
</evidence>
<protein>
    <recommendedName>
        <fullName evidence="1">N-acetyltransferase domain-containing protein</fullName>
    </recommendedName>
</protein>
<dbReference type="PROSITE" id="PS51186">
    <property type="entry name" value="GNAT"/>
    <property type="match status" value="1"/>
</dbReference>
<comment type="caution">
    <text evidence="2">The sequence shown here is derived from an EMBL/GenBank/DDBJ whole genome shotgun (WGS) entry which is preliminary data.</text>
</comment>
<gene>
    <name evidence="2" type="ORF">GCM10007416_18880</name>
</gene>
<dbReference type="InterPro" id="IPR000182">
    <property type="entry name" value="GNAT_dom"/>
</dbReference>
<name>A0ABQ1GL32_9BACL</name>
<dbReference type="Proteomes" id="UP000617979">
    <property type="component" value="Unassembled WGS sequence"/>
</dbReference>